<evidence type="ECO:0000313" key="1">
    <source>
        <dbReference type="EMBL" id="KAG0421872.1"/>
    </source>
</evidence>
<gene>
    <name evidence="1" type="ORF">HPB47_002267</name>
</gene>
<evidence type="ECO:0000313" key="2">
    <source>
        <dbReference type="Proteomes" id="UP000805193"/>
    </source>
</evidence>
<organism evidence="1 2">
    <name type="scientific">Ixodes persulcatus</name>
    <name type="common">Taiga tick</name>
    <dbReference type="NCBI Taxonomy" id="34615"/>
    <lineage>
        <taxon>Eukaryota</taxon>
        <taxon>Metazoa</taxon>
        <taxon>Ecdysozoa</taxon>
        <taxon>Arthropoda</taxon>
        <taxon>Chelicerata</taxon>
        <taxon>Arachnida</taxon>
        <taxon>Acari</taxon>
        <taxon>Parasitiformes</taxon>
        <taxon>Ixodida</taxon>
        <taxon>Ixodoidea</taxon>
        <taxon>Ixodidae</taxon>
        <taxon>Ixodinae</taxon>
        <taxon>Ixodes</taxon>
    </lineage>
</organism>
<reference evidence="1 2" key="1">
    <citation type="journal article" date="2020" name="Cell">
        <title>Large-Scale Comparative Analyses of Tick Genomes Elucidate Their Genetic Diversity and Vector Capacities.</title>
        <authorList>
            <consortium name="Tick Genome and Microbiome Consortium (TIGMIC)"/>
            <person name="Jia N."/>
            <person name="Wang J."/>
            <person name="Shi W."/>
            <person name="Du L."/>
            <person name="Sun Y."/>
            <person name="Zhan W."/>
            <person name="Jiang J.F."/>
            <person name="Wang Q."/>
            <person name="Zhang B."/>
            <person name="Ji P."/>
            <person name="Bell-Sakyi L."/>
            <person name="Cui X.M."/>
            <person name="Yuan T.T."/>
            <person name="Jiang B.G."/>
            <person name="Yang W.F."/>
            <person name="Lam T.T."/>
            <person name="Chang Q.C."/>
            <person name="Ding S.J."/>
            <person name="Wang X.J."/>
            <person name="Zhu J.G."/>
            <person name="Ruan X.D."/>
            <person name="Zhao L."/>
            <person name="Wei J.T."/>
            <person name="Ye R.Z."/>
            <person name="Que T.C."/>
            <person name="Du C.H."/>
            <person name="Zhou Y.H."/>
            <person name="Cheng J.X."/>
            <person name="Dai P.F."/>
            <person name="Guo W.B."/>
            <person name="Han X.H."/>
            <person name="Huang E.J."/>
            <person name="Li L.F."/>
            <person name="Wei W."/>
            <person name="Gao Y.C."/>
            <person name="Liu J.Z."/>
            <person name="Shao H.Z."/>
            <person name="Wang X."/>
            <person name="Wang C.C."/>
            <person name="Yang T.C."/>
            <person name="Huo Q.B."/>
            <person name="Li W."/>
            <person name="Chen H.Y."/>
            <person name="Chen S.E."/>
            <person name="Zhou L.G."/>
            <person name="Ni X.B."/>
            <person name="Tian J.H."/>
            <person name="Sheng Y."/>
            <person name="Liu T."/>
            <person name="Pan Y.S."/>
            <person name="Xia L.Y."/>
            <person name="Li J."/>
            <person name="Zhao F."/>
            <person name="Cao W.C."/>
        </authorList>
    </citation>
    <scope>NUCLEOTIDE SEQUENCE [LARGE SCALE GENOMIC DNA]</scope>
    <source>
        <strain evidence="1">Iper-2018</strain>
    </source>
</reference>
<protein>
    <submittedName>
        <fullName evidence="1">Uncharacterized protein</fullName>
    </submittedName>
</protein>
<proteinExistence type="predicted"/>
<sequence length="337" mass="38557">MDRSRRKYVIRQWTCRGFRRKRGNLQENVSTKEEESTPDVIAAQETWAMAKLSDYRAYGKDAEEKTRVTTLVRRNLPVIQHDTGISTVEHVLIEIISNAKNGGRSVFVLNVYSSPAKRHRFAALFRATLDIAKQQALVVVADFNAPHPDWGREDARRRDTTPDLAFVRNVKGVEWIKTWEDLGSDHFVAAATVIAGSGKPKGRRIRITEWDAFRGFLGEFEEEEIDNTEEWTKELRACAEPATKPVPEEANVLTADSKLVQMWEAKSSMQGSLRIQRHNRNLRRKIAKLSKEIEAHANKIMRQQWQDSCDGFGRQLGAPKTWNILRHLLDPDGTKTP</sequence>
<dbReference type="Proteomes" id="UP000805193">
    <property type="component" value="Unassembled WGS sequence"/>
</dbReference>
<keyword evidence="2" id="KW-1185">Reference proteome</keyword>
<accession>A0AC60PMN4</accession>
<name>A0AC60PMN4_IXOPE</name>
<dbReference type="EMBL" id="JABSTQ010010309">
    <property type="protein sequence ID" value="KAG0421872.1"/>
    <property type="molecule type" value="Genomic_DNA"/>
</dbReference>
<comment type="caution">
    <text evidence="1">The sequence shown here is derived from an EMBL/GenBank/DDBJ whole genome shotgun (WGS) entry which is preliminary data.</text>
</comment>